<evidence type="ECO:0000259" key="3">
    <source>
        <dbReference type="Pfam" id="PF07715"/>
    </source>
</evidence>
<comment type="subcellular location">
    <subcellularLocation>
        <location evidence="2">Cell outer membrane</location>
        <topology evidence="2">Multi-pass membrane protein</topology>
    </subcellularLocation>
</comment>
<comment type="caution">
    <text evidence="4">The sequence shown here is derived from an EMBL/GenBank/DDBJ whole genome shotgun (WGS) entry which is preliminary data.</text>
</comment>
<protein>
    <submittedName>
        <fullName evidence="4">TonB-linked SusC/RagA family outer membrane protein</fullName>
    </submittedName>
</protein>
<dbReference type="OrthoDB" id="9768177at2"/>
<dbReference type="Pfam" id="PF07715">
    <property type="entry name" value="Plug"/>
    <property type="match status" value="1"/>
</dbReference>
<dbReference type="PANTHER" id="PTHR30069">
    <property type="entry name" value="TONB-DEPENDENT OUTER MEMBRANE RECEPTOR"/>
    <property type="match status" value="1"/>
</dbReference>
<evidence type="ECO:0000256" key="2">
    <source>
        <dbReference type="PROSITE-ProRule" id="PRU01360"/>
    </source>
</evidence>
<dbReference type="PROSITE" id="PS52016">
    <property type="entry name" value="TONB_DEPENDENT_REC_3"/>
    <property type="match status" value="1"/>
</dbReference>
<organism evidence="4 5">
    <name type="scientific">Pseudobacter ginsenosidimutans</name>
    <dbReference type="NCBI Taxonomy" id="661488"/>
    <lineage>
        <taxon>Bacteria</taxon>
        <taxon>Pseudomonadati</taxon>
        <taxon>Bacteroidota</taxon>
        <taxon>Chitinophagia</taxon>
        <taxon>Chitinophagales</taxon>
        <taxon>Chitinophagaceae</taxon>
        <taxon>Pseudobacter</taxon>
    </lineage>
</organism>
<dbReference type="Proteomes" id="UP000293874">
    <property type="component" value="Unassembled WGS sequence"/>
</dbReference>
<name>A0A4Q7N008_9BACT</name>
<dbReference type="InterPro" id="IPR023997">
    <property type="entry name" value="TonB-dep_OMP_SusC/RagA_CS"/>
</dbReference>
<dbReference type="NCBIfam" id="TIGR04057">
    <property type="entry name" value="SusC_RagA_signa"/>
    <property type="match status" value="1"/>
</dbReference>
<proteinExistence type="inferred from homology"/>
<evidence type="ECO:0000256" key="1">
    <source>
        <dbReference type="ARBA" id="ARBA00022729"/>
    </source>
</evidence>
<dbReference type="SUPFAM" id="SSF49464">
    <property type="entry name" value="Carboxypeptidase regulatory domain-like"/>
    <property type="match status" value="1"/>
</dbReference>
<dbReference type="RefSeq" id="WP_130539030.1">
    <property type="nucleotide sequence ID" value="NZ_CP042431.1"/>
</dbReference>
<evidence type="ECO:0000313" key="5">
    <source>
        <dbReference type="Proteomes" id="UP000293874"/>
    </source>
</evidence>
<keyword evidence="2" id="KW-0998">Cell outer membrane</keyword>
<keyword evidence="1" id="KW-0732">Signal</keyword>
<dbReference type="GO" id="GO:0009279">
    <property type="term" value="C:cell outer membrane"/>
    <property type="evidence" value="ECO:0007669"/>
    <property type="project" value="UniProtKB-SubCell"/>
</dbReference>
<gene>
    <name evidence="4" type="ORF">EV199_0422</name>
</gene>
<accession>A0A4Q7N008</accession>
<dbReference type="GO" id="GO:0044718">
    <property type="term" value="P:siderophore transmembrane transport"/>
    <property type="evidence" value="ECO:0007669"/>
    <property type="project" value="TreeGrafter"/>
</dbReference>
<keyword evidence="5" id="KW-1185">Reference proteome</keyword>
<reference evidence="4 5" key="1">
    <citation type="submission" date="2019-02" db="EMBL/GenBank/DDBJ databases">
        <title>Genomic Encyclopedia of Type Strains, Phase IV (KMG-IV): sequencing the most valuable type-strain genomes for metagenomic binning, comparative biology and taxonomic classification.</title>
        <authorList>
            <person name="Goeker M."/>
        </authorList>
    </citation>
    <scope>NUCLEOTIDE SEQUENCE [LARGE SCALE GENOMIC DNA]</scope>
    <source>
        <strain evidence="4 5">DSM 18116</strain>
    </source>
</reference>
<dbReference type="AlphaFoldDB" id="A0A4Q7N008"/>
<dbReference type="InterPro" id="IPR023996">
    <property type="entry name" value="TonB-dep_OMP_SusC/RagA"/>
</dbReference>
<dbReference type="GO" id="GO:0015344">
    <property type="term" value="F:siderophore uptake transmembrane transporter activity"/>
    <property type="evidence" value="ECO:0007669"/>
    <property type="project" value="TreeGrafter"/>
</dbReference>
<dbReference type="SUPFAM" id="SSF56935">
    <property type="entry name" value="Porins"/>
    <property type="match status" value="1"/>
</dbReference>
<dbReference type="Gene3D" id="2.60.40.1120">
    <property type="entry name" value="Carboxypeptidase-like, regulatory domain"/>
    <property type="match status" value="1"/>
</dbReference>
<dbReference type="EMBL" id="SGXA01000001">
    <property type="protein sequence ID" value="RZS74573.1"/>
    <property type="molecule type" value="Genomic_DNA"/>
</dbReference>
<dbReference type="InterPro" id="IPR008969">
    <property type="entry name" value="CarboxyPept-like_regulatory"/>
</dbReference>
<dbReference type="InterPro" id="IPR037066">
    <property type="entry name" value="Plug_dom_sf"/>
</dbReference>
<evidence type="ECO:0000313" key="4">
    <source>
        <dbReference type="EMBL" id="RZS74573.1"/>
    </source>
</evidence>
<comment type="similarity">
    <text evidence="2">Belongs to the TonB-dependent receptor family.</text>
</comment>
<keyword evidence="2" id="KW-0472">Membrane</keyword>
<feature type="domain" description="TonB-dependent receptor plug" evidence="3">
    <location>
        <begin position="139"/>
        <end position="241"/>
    </location>
</feature>
<keyword evidence="2" id="KW-1134">Transmembrane beta strand</keyword>
<dbReference type="InterPro" id="IPR039426">
    <property type="entry name" value="TonB-dep_rcpt-like"/>
</dbReference>
<dbReference type="InterPro" id="IPR012910">
    <property type="entry name" value="Plug_dom"/>
</dbReference>
<keyword evidence="2" id="KW-0813">Transport</keyword>
<dbReference type="NCBIfam" id="TIGR04056">
    <property type="entry name" value="OMP_RagA_SusC"/>
    <property type="match status" value="1"/>
</dbReference>
<dbReference type="Gene3D" id="2.170.130.10">
    <property type="entry name" value="TonB-dependent receptor, plug domain"/>
    <property type="match status" value="1"/>
</dbReference>
<keyword evidence="2" id="KW-0812">Transmembrane</keyword>
<sequence length="1065" mass="120110">MKILSWQSRTGIAYATAIPFWQVSRILLATLFFFLAQQPVTAQDTTGIIIRGSVKDSAGIGLGQVTVSESGTKNATITAADGSFSLRMHNRNHSIVFSSVGFLSQTSEVGNRNEFNITLERDRRDLGEVVVIGYGAKKKESLTGAISSITAKDMERVHGGSTVSSGLAGKIPGVSFRMPDGRPGSSATIQIRNMGAPLYVIDGIQQDAGQFNNLAPNDIESITVLKDASAAVYGVRAANGVVVVTTKKGKLGARNTFNVDAYTGTQNWTSFPEVLTNSYEYMLYRAEAEINRYGNTNITDEDLDKYKAGTDRGYQSFDWRNFILKKNAPVYSVNVNASGGSDKIQYYLSGTRLFQNSVLGREFTFERNNMQSNVTAKISNRLKLGIQVNGRIETRENPGVPYVDDYWLARFAILRNTPLERPYANDNPEFLNDIKHNETNWAYLNKKYAGKYKSDWRVLQSNFTAEYQIPGVKGLVASGIFSYYYADHLLNNHEYTYKTYTYDPNNDTYSATGGSTNPWREREQIKQVNYNTQVQLSYNNTFGLHSISATVVAERIKNQRLRNWIHSVPSSNVLPLVYFNTADTYQDSDDREARIGYIGRVSYGYDNRYYLDLAGRRDASYLFAPNNRVGYFPSVSAAWRITGEKFVQNILGDQSILTDLKLRASYGVLGDDKQANGDPIVPPFAYIEGYNYNQPVAILDGQAILGTRDKGVPIDNITWVRSAITNIGLDFSLLNGKLTGAVEYFYRKRTKLRGRKVDVLVPLEIGYALPDESINSDAQYGQEVSLNYTGAIGKVNFSVGGNFMYARGKFLSSYNPVFFHSWDQYRSSMENRFLRIDWGLETIGQFKSQEEINNHPVNIDGKGNTTLLPGDLIYKDQNGDNKIDGYDQRPIGFGRGTQPNITYGFNFGFACNGFDFHADFSGSAGFTWYQSWETRWAFQNDGNLNTIFRDRWHREDMRDPNSKWIPGKYPANRFNDGGHSNYYDSDFWAHNVKYLRARTIELGYTVPGHLINKFKMQRARVYINTYNLFTLSNLNQYNVDPEITEENGLQFPQNRVVNIGINLSF</sequence>
<dbReference type="Pfam" id="PF13715">
    <property type="entry name" value="CarbopepD_reg_2"/>
    <property type="match status" value="1"/>
</dbReference>
<dbReference type="PANTHER" id="PTHR30069:SF29">
    <property type="entry name" value="HEMOGLOBIN AND HEMOGLOBIN-HAPTOGLOBIN-BINDING PROTEIN 1-RELATED"/>
    <property type="match status" value="1"/>
</dbReference>